<name>A0A165L376_EXIGL</name>
<evidence type="ECO:0000313" key="2">
    <source>
        <dbReference type="EMBL" id="KZV97282.1"/>
    </source>
</evidence>
<keyword evidence="1" id="KW-1133">Transmembrane helix</keyword>
<proteinExistence type="predicted"/>
<dbReference type="AlphaFoldDB" id="A0A165L376"/>
<sequence length="100" mass="10976">MPATPAQALTNLLTELSRIFGNIVGAFGGVLQAFIALFWTLVQSVVAIGRALTTAAIDLANDTVGFIWGNLVILLILGVAYYFWSQRQPRSRNRGVKRRK</sequence>
<organism evidence="2 3">
    <name type="scientific">Exidia glandulosa HHB12029</name>
    <dbReference type="NCBI Taxonomy" id="1314781"/>
    <lineage>
        <taxon>Eukaryota</taxon>
        <taxon>Fungi</taxon>
        <taxon>Dikarya</taxon>
        <taxon>Basidiomycota</taxon>
        <taxon>Agaricomycotina</taxon>
        <taxon>Agaricomycetes</taxon>
        <taxon>Auriculariales</taxon>
        <taxon>Exidiaceae</taxon>
        <taxon>Exidia</taxon>
    </lineage>
</organism>
<dbReference type="Proteomes" id="UP000077266">
    <property type="component" value="Unassembled WGS sequence"/>
</dbReference>
<protein>
    <submittedName>
        <fullName evidence="2">Uncharacterized protein</fullName>
    </submittedName>
</protein>
<gene>
    <name evidence="2" type="ORF">EXIGLDRAFT_703843</name>
</gene>
<feature type="transmembrane region" description="Helical" evidence="1">
    <location>
        <begin position="66"/>
        <end position="84"/>
    </location>
</feature>
<keyword evidence="1" id="KW-0812">Transmembrane</keyword>
<dbReference type="EMBL" id="KV425932">
    <property type="protein sequence ID" value="KZV97282.1"/>
    <property type="molecule type" value="Genomic_DNA"/>
</dbReference>
<keyword evidence="1" id="KW-0472">Membrane</keyword>
<evidence type="ECO:0000256" key="1">
    <source>
        <dbReference type="SAM" id="Phobius"/>
    </source>
</evidence>
<keyword evidence="3" id="KW-1185">Reference proteome</keyword>
<feature type="transmembrane region" description="Helical" evidence="1">
    <location>
        <begin position="20"/>
        <end position="46"/>
    </location>
</feature>
<evidence type="ECO:0000313" key="3">
    <source>
        <dbReference type="Proteomes" id="UP000077266"/>
    </source>
</evidence>
<accession>A0A165L376</accession>
<dbReference type="InParanoid" id="A0A165L376"/>
<dbReference type="OrthoDB" id="2561686at2759"/>
<reference evidence="2 3" key="1">
    <citation type="journal article" date="2016" name="Mol. Biol. Evol.">
        <title>Comparative Genomics of Early-Diverging Mushroom-Forming Fungi Provides Insights into the Origins of Lignocellulose Decay Capabilities.</title>
        <authorList>
            <person name="Nagy L.G."/>
            <person name="Riley R."/>
            <person name="Tritt A."/>
            <person name="Adam C."/>
            <person name="Daum C."/>
            <person name="Floudas D."/>
            <person name="Sun H."/>
            <person name="Yadav J.S."/>
            <person name="Pangilinan J."/>
            <person name="Larsson K.H."/>
            <person name="Matsuura K."/>
            <person name="Barry K."/>
            <person name="Labutti K."/>
            <person name="Kuo R."/>
            <person name="Ohm R.A."/>
            <person name="Bhattacharya S.S."/>
            <person name="Shirouzu T."/>
            <person name="Yoshinaga Y."/>
            <person name="Martin F.M."/>
            <person name="Grigoriev I.V."/>
            <person name="Hibbett D.S."/>
        </authorList>
    </citation>
    <scope>NUCLEOTIDE SEQUENCE [LARGE SCALE GENOMIC DNA]</scope>
    <source>
        <strain evidence="2 3">HHB12029</strain>
    </source>
</reference>